<evidence type="ECO:0000313" key="1">
    <source>
        <dbReference type="EMBL" id="GBP34288.1"/>
    </source>
</evidence>
<dbReference type="EMBL" id="BGZK01000286">
    <property type="protein sequence ID" value="GBP34288.1"/>
    <property type="molecule type" value="Genomic_DNA"/>
</dbReference>
<organism evidence="1 2">
    <name type="scientific">Eumeta variegata</name>
    <name type="common">Bagworm moth</name>
    <name type="synonym">Eumeta japonica</name>
    <dbReference type="NCBI Taxonomy" id="151549"/>
    <lineage>
        <taxon>Eukaryota</taxon>
        <taxon>Metazoa</taxon>
        <taxon>Ecdysozoa</taxon>
        <taxon>Arthropoda</taxon>
        <taxon>Hexapoda</taxon>
        <taxon>Insecta</taxon>
        <taxon>Pterygota</taxon>
        <taxon>Neoptera</taxon>
        <taxon>Endopterygota</taxon>
        <taxon>Lepidoptera</taxon>
        <taxon>Glossata</taxon>
        <taxon>Ditrysia</taxon>
        <taxon>Tineoidea</taxon>
        <taxon>Psychidae</taxon>
        <taxon>Oiketicinae</taxon>
        <taxon>Eumeta</taxon>
    </lineage>
</organism>
<dbReference type="AlphaFoldDB" id="A0A4C1V619"/>
<protein>
    <submittedName>
        <fullName evidence="1">Uncharacterized protein</fullName>
    </submittedName>
</protein>
<keyword evidence="2" id="KW-1185">Reference proteome</keyword>
<accession>A0A4C1V619</accession>
<comment type="caution">
    <text evidence="1">The sequence shown here is derived from an EMBL/GenBank/DDBJ whole genome shotgun (WGS) entry which is preliminary data.</text>
</comment>
<gene>
    <name evidence="1" type="ORF">EVAR_13427_1</name>
</gene>
<reference evidence="1 2" key="1">
    <citation type="journal article" date="2019" name="Commun. Biol.">
        <title>The bagworm genome reveals a unique fibroin gene that provides high tensile strength.</title>
        <authorList>
            <person name="Kono N."/>
            <person name="Nakamura H."/>
            <person name="Ohtoshi R."/>
            <person name="Tomita M."/>
            <person name="Numata K."/>
            <person name="Arakawa K."/>
        </authorList>
    </citation>
    <scope>NUCLEOTIDE SEQUENCE [LARGE SCALE GENOMIC DNA]</scope>
</reference>
<name>A0A4C1V619_EUMVA</name>
<proteinExistence type="predicted"/>
<dbReference type="Proteomes" id="UP000299102">
    <property type="component" value="Unassembled WGS sequence"/>
</dbReference>
<evidence type="ECO:0000313" key="2">
    <source>
        <dbReference type="Proteomes" id="UP000299102"/>
    </source>
</evidence>
<sequence length="105" mass="11549">MGSAYEACNNFNILRICLHLISFLYRAVGAPAAAARPPRAGRPTRRAAVISGGNANSAPRFSAFGENLRSANKCRRSDSVNGHDELHLRLRFKGAVFRHWKRGLS</sequence>